<name>A0A169BSZ2_9MICO</name>
<evidence type="ECO:0000256" key="1">
    <source>
        <dbReference type="ARBA" id="ARBA00004651"/>
    </source>
</evidence>
<dbReference type="GO" id="GO:0055085">
    <property type="term" value="P:transmembrane transport"/>
    <property type="evidence" value="ECO:0007669"/>
    <property type="project" value="TreeGrafter"/>
</dbReference>
<keyword evidence="3" id="KW-0813">Transport</keyword>
<comment type="similarity">
    <text evidence="2">Belongs to the autoinducer-2 exporter (AI-2E) (TC 2.A.86) family.</text>
</comment>
<dbReference type="PANTHER" id="PTHR21716:SF53">
    <property type="entry name" value="PERMEASE PERM-RELATED"/>
    <property type="match status" value="1"/>
</dbReference>
<feature type="transmembrane region" description="Helical" evidence="9">
    <location>
        <begin position="35"/>
        <end position="56"/>
    </location>
</feature>
<feature type="transmembrane region" description="Helical" evidence="9">
    <location>
        <begin position="279"/>
        <end position="306"/>
    </location>
</feature>
<keyword evidence="11" id="KW-1185">Reference proteome</keyword>
<keyword evidence="6 9" id="KW-1133">Transmembrane helix</keyword>
<dbReference type="Pfam" id="PF01594">
    <property type="entry name" value="AI-2E_transport"/>
    <property type="match status" value="1"/>
</dbReference>
<evidence type="ECO:0000256" key="3">
    <source>
        <dbReference type="ARBA" id="ARBA00022448"/>
    </source>
</evidence>
<protein>
    <submittedName>
        <fullName evidence="10">AI-2E family transporter</fullName>
    </submittedName>
</protein>
<dbReference type="GO" id="GO:0005886">
    <property type="term" value="C:plasma membrane"/>
    <property type="evidence" value="ECO:0007669"/>
    <property type="project" value="UniProtKB-SubCell"/>
</dbReference>
<dbReference type="EMBL" id="CP015515">
    <property type="protein sequence ID" value="AND15495.1"/>
    <property type="molecule type" value="Genomic_DNA"/>
</dbReference>
<evidence type="ECO:0000256" key="9">
    <source>
        <dbReference type="SAM" id="Phobius"/>
    </source>
</evidence>
<dbReference type="AlphaFoldDB" id="A0A169BSZ2"/>
<gene>
    <name evidence="10" type="ORF">A6122_0335</name>
</gene>
<evidence type="ECO:0000256" key="7">
    <source>
        <dbReference type="ARBA" id="ARBA00023136"/>
    </source>
</evidence>
<feature type="region of interest" description="Disordered" evidence="8">
    <location>
        <begin position="1"/>
        <end position="25"/>
    </location>
</feature>
<dbReference type="InterPro" id="IPR002549">
    <property type="entry name" value="AI-2E-like"/>
</dbReference>
<sequence length="381" mass="40272">MGFFDRTDSSTSAAEPRPSAPEPQRRLWSDGLGRFATRCLQVVVVLLLASVLVFAMTQLTLVLIPVMIAIILAAAIHPVLAWMRRKGVPSILATWLALIGLLAILSAVAWLITVAVRSQWDELVRSASDGITSLQDYVQHLPFQITDEQIESARQSVVDFLTSSSFGSGALAGVSAAANFITGLVLMIVVLFFFMKDGPKIWEFLLRPFTGADYERAKRVGHKTVDVLGGYVRGTATIAAVDALGIGVALAIIQVPLAIPLAVIVFLTAFIPIVGATAAGILAALVALVANGPIAALIVILVVIVVNQLEGNFLQPVVMARSLKLHPLIVLIALTVGTVLAGIVGAVLAVPIAAVVWGIVSIWNGPADPAEPARQKRPETV</sequence>
<comment type="subcellular location">
    <subcellularLocation>
        <location evidence="1">Cell membrane</location>
        <topology evidence="1">Multi-pass membrane protein</topology>
    </subcellularLocation>
</comment>
<evidence type="ECO:0000313" key="11">
    <source>
        <dbReference type="Proteomes" id="UP000077071"/>
    </source>
</evidence>
<dbReference type="PATRIC" id="fig|33888.3.peg.386"/>
<evidence type="ECO:0000256" key="5">
    <source>
        <dbReference type="ARBA" id="ARBA00022692"/>
    </source>
</evidence>
<dbReference type="RefSeq" id="WP_068250855.1">
    <property type="nucleotide sequence ID" value="NZ_CP015515.1"/>
</dbReference>
<dbReference type="Proteomes" id="UP000077071">
    <property type="component" value="Chromosome"/>
</dbReference>
<reference evidence="10 11" key="1">
    <citation type="submission" date="2016-05" db="EMBL/GenBank/DDBJ databases">
        <title>Complete genome sequence of Rathayibacter tritici NCPPB 1953.</title>
        <authorList>
            <person name="Park J."/>
            <person name="Lee H.-H."/>
            <person name="Lee S.-W."/>
            <person name="Seo Y.-S."/>
        </authorList>
    </citation>
    <scope>NUCLEOTIDE SEQUENCE [LARGE SCALE GENOMIC DNA]</scope>
    <source>
        <strain evidence="10 11">NCPPB 1953</strain>
    </source>
</reference>
<proteinExistence type="inferred from homology"/>
<feature type="transmembrane region" description="Helical" evidence="9">
    <location>
        <begin position="95"/>
        <end position="116"/>
    </location>
</feature>
<evidence type="ECO:0000313" key="10">
    <source>
        <dbReference type="EMBL" id="AND15495.1"/>
    </source>
</evidence>
<dbReference type="KEGG" id="rtn:A6122_0335"/>
<evidence type="ECO:0000256" key="4">
    <source>
        <dbReference type="ARBA" id="ARBA00022475"/>
    </source>
</evidence>
<accession>A0A169BSZ2</accession>
<evidence type="ECO:0000256" key="8">
    <source>
        <dbReference type="SAM" id="MobiDB-lite"/>
    </source>
</evidence>
<feature type="transmembrane region" description="Helical" evidence="9">
    <location>
        <begin position="170"/>
        <end position="194"/>
    </location>
</feature>
<keyword evidence="5 9" id="KW-0812">Transmembrane</keyword>
<evidence type="ECO:0000256" key="2">
    <source>
        <dbReference type="ARBA" id="ARBA00009773"/>
    </source>
</evidence>
<feature type="transmembrane region" description="Helical" evidence="9">
    <location>
        <begin position="243"/>
        <end position="273"/>
    </location>
</feature>
<organism evidence="10 11">
    <name type="scientific">Rathayibacter tritici</name>
    <dbReference type="NCBI Taxonomy" id="33888"/>
    <lineage>
        <taxon>Bacteria</taxon>
        <taxon>Bacillati</taxon>
        <taxon>Actinomycetota</taxon>
        <taxon>Actinomycetes</taxon>
        <taxon>Micrococcales</taxon>
        <taxon>Microbacteriaceae</taxon>
        <taxon>Rathayibacter</taxon>
    </lineage>
</organism>
<dbReference type="PANTHER" id="PTHR21716">
    <property type="entry name" value="TRANSMEMBRANE PROTEIN"/>
    <property type="match status" value="1"/>
</dbReference>
<keyword evidence="7 9" id="KW-0472">Membrane</keyword>
<feature type="transmembrane region" description="Helical" evidence="9">
    <location>
        <begin position="62"/>
        <end position="83"/>
    </location>
</feature>
<feature type="transmembrane region" description="Helical" evidence="9">
    <location>
        <begin position="327"/>
        <end position="360"/>
    </location>
</feature>
<dbReference type="OrthoDB" id="9784366at2"/>
<evidence type="ECO:0000256" key="6">
    <source>
        <dbReference type="ARBA" id="ARBA00022989"/>
    </source>
</evidence>
<keyword evidence="4" id="KW-1003">Cell membrane</keyword>